<feature type="binding site" evidence="5">
    <location>
        <position position="92"/>
    </location>
    <ligand>
        <name>AMP</name>
        <dbReference type="ChEBI" id="CHEBI:456215"/>
    </ligand>
</feature>
<dbReference type="HAMAP" id="MF_00235">
    <property type="entry name" value="Adenylate_kinase_Adk"/>
    <property type="match status" value="1"/>
</dbReference>
<dbReference type="FunFam" id="3.40.50.300:FF:000106">
    <property type="entry name" value="Adenylate kinase mitochondrial"/>
    <property type="match status" value="1"/>
</dbReference>
<comment type="function">
    <text evidence="5">Catalyzes the reversible transfer of the terminal phosphate group between ATP and AMP. Plays an important role in cellular energy homeostasis and in adenine nucleotide metabolism.</text>
</comment>
<dbReference type="AlphaFoldDB" id="F4LID0"/>
<dbReference type="RefSeq" id="WP_013757890.1">
    <property type="nucleotide sequence ID" value="NC_015500.1"/>
</dbReference>
<dbReference type="PANTHER" id="PTHR23359">
    <property type="entry name" value="NUCLEOTIDE KINASE"/>
    <property type="match status" value="1"/>
</dbReference>
<proteinExistence type="inferred from homology"/>
<evidence type="ECO:0000256" key="3">
    <source>
        <dbReference type="ARBA" id="ARBA00022741"/>
    </source>
</evidence>
<dbReference type="InterPro" id="IPR033690">
    <property type="entry name" value="Adenylat_kinase_CS"/>
</dbReference>
<evidence type="ECO:0000256" key="4">
    <source>
        <dbReference type="ARBA" id="ARBA00022777"/>
    </source>
</evidence>
<feature type="binding site" evidence="5">
    <location>
        <position position="128"/>
    </location>
    <ligand>
        <name>Zn(2+)</name>
        <dbReference type="ChEBI" id="CHEBI:29105"/>
        <note>structural</note>
    </ligand>
</feature>
<gene>
    <name evidence="5" type="primary">adk</name>
    <name evidence="9" type="ordered locus">Trebr_0729</name>
</gene>
<dbReference type="Gene3D" id="3.40.50.300">
    <property type="entry name" value="P-loop containing nucleotide triphosphate hydrolases"/>
    <property type="match status" value="1"/>
</dbReference>
<feature type="binding site" evidence="5">
    <location>
        <position position="194"/>
    </location>
    <ligand>
        <name>ATP</name>
        <dbReference type="ChEBI" id="CHEBI:30616"/>
    </ligand>
</feature>
<evidence type="ECO:0000256" key="2">
    <source>
        <dbReference type="ARBA" id="ARBA00022727"/>
    </source>
</evidence>
<dbReference type="InterPro" id="IPR000850">
    <property type="entry name" value="Adenylat/UMP-CMP_kin"/>
</dbReference>
<dbReference type="Pfam" id="PF00406">
    <property type="entry name" value="ADK"/>
    <property type="match status" value="1"/>
</dbReference>
<dbReference type="PRINTS" id="PR00094">
    <property type="entry name" value="ADENYLTKNASE"/>
</dbReference>
<reference evidence="10" key="1">
    <citation type="submission" date="2011-04" db="EMBL/GenBank/DDBJ databases">
        <title>The complete genome of Treponema brennaborense DSM 12168.</title>
        <authorList>
            <person name="Lucas S."/>
            <person name="Han J."/>
            <person name="Lapidus A."/>
            <person name="Bruce D."/>
            <person name="Goodwin L."/>
            <person name="Pitluck S."/>
            <person name="Peters L."/>
            <person name="Kyrpides N."/>
            <person name="Mavromatis K."/>
            <person name="Ivanova N."/>
            <person name="Mikhailova N."/>
            <person name="Pagani I."/>
            <person name="Teshima H."/>
            <person name="Detter J.C."/>
            <person name="Tapia R."/>
            <person name="Han C."/>
            <person name="Land M."/>
            <person name="Hauser L."/>
            <person name="Markowitz V."/>
            <person name="Cheng J.-F."/>
            <person name="Hugenholtz P."/>
            <person name="Woyke T."/>
            <person name="Wu D."/>
            <person name="Gronow S."/>
            <person name="Wellnitz S."/>
            <person name="Brambilla E."/>
            <person name="Klenk H.-P."/>
            <person name="Eisen J.A."/>
        </authorList>
    </citation>
    <scope>NUCLEOTIDE SEQUENCE [LARGE SCALE GENOMIC DNA]</scope>
    <source>
        <strain evidence="10">DSM 12168 / CIP 105900 / DD5/3</strain>
    </source>
</reference>
<dbReference type="eggNOG" id="COG0563">
    <property type="taxonomic scope" value="Bacteria"/>
</dbReference>
<comment type="subunit">
    <text evidence="5 7">Monomer.</text>
</comment>
<keyword evidence="3 5" id="KW-0547">Nucleotide-binding</keyword>
<keyword evidence="5 7" id="KW-0067">ATP-binding</keyword>
<dbReference type="SUPFAM" id="SSF52540">
    <property type="entry name" value="P-loop containing nucleoside triphosphate hydrolases"/>
    <property type="match status" value="1"/>
</dbReference>
<dbReference type="NCBIfam" id="NF001380">
    <property type="entry name" value="PRK00279.1-2"/>
    <property type="match status" value="1"/>
</dbReference>
<evidence type="ECO:0000256" key="5">
    <source>
        <dbReference type="HAMAP-Rule" id="MF_00235"/>
    </source>
</evidence>
<keyword evidence="5" id="KW-0862">Zinc</keyword>
<dbReference type="CDD" id="cd01428">
    <property type="entry name" value="ADK"/>
    <property type="match status" value="1"/>
</dbReference>
<feature type="binding site" evidence="5">
    <location>
        <position position="166"/>
    </location>
    <ligand>
        <name>AMP</name>
        <dbReference type="ChEBI" id="CHEBI:456215"/>
    </ligand>
</feature>
<organism evidence="9 10">
    <name type="scientific">Treponema brennaborense (strain DSM 12168 / CIP 105900 / DD5/3)</name>
    <dbReference type="NCBI Taxonomy" id="906968"/>
    <lineage>
        <taxon>Bacteria</taxon>
        <taxon>Pseudomonadati</taxon>
        <taxon>Spirochaetota</taxon>
        <taxon>Spirochaetia</taxon>
        <taxon>Spirochaetales</taxon>
        <taxon>Treponemataceae</taxon>
        <taxon>Treponema</taxon>
    </lineage>
</organism>
<dbReference type="HOGENOM" id="CLU_032354_1_2_12"/>
<feature type="binding site" evidence="5">
    <location>
        <begin position="57"/>
        <end position="59"/>
    </location>
    <ligand>
        <name>AMP</name>
        <dbReference type="ChEBI" id="CHEBI:456215"/>
    </ligand>
</feature>
<protein>
    <recommendedName>
        <fullName evidence="5 7">Adenylate kinase</fullName>
        <shortName evidence="5">AK</shortName>
        <ecNumber evidence="5 7">2.7.4.3</ecNumber>
    </recommendedName>
    <alternativeName>
        <fullName evidence="5">ATP-AMP transphosphorylase</fullName>
    </alternativeName>
    <alternativeName>
        <fullName evidence="5">ATP:AMP phosphotransferase</fullName>
    </alternativeName>
    <alternativeName>
        <fullName evidence="5">Adenylate monophosphate kinase</fullName>
    </alternativeName>
</protein>
<dbReference type="KEGG" id="tbe:Trebr_0729"/>
<dbReference type="Proteomes" id="UP000006546">
    <property type="component" value="Chromosome"/>
</dbReference>
<feature type="binding site" evidence="5">
    <location>
        <position position="122"/>
    </location>
    <ligand>
        <name>ATP</name>
        <dbReference type="ChEBI" id="CHEBI:30616"/>
    </ligand>
</feature>
<dbReference type="InterPro" id="IPR027417">
    <property type="entry name" value="P-loop_NTPase"/>
</dbReference>
<feature type="binding site" evidence="5">
    <location>
        <position position="145"/>
    </location>
    <ligand>
        <name>Zn(2+)</name>
        <dbReference type="ChEBI" id="CHEBI:29105"/>
        <note>structural</note>
    </ligand>
</feature>
<keyword evidence="2 5" id="KW-0545">Nucleotide biosynthesis</keyword>
<feature type="binding site" evidence="5">
    <location>
        <begin position="10"/>
        <end position="15"/>
    </location>
    <ligand>
        <name>ATP</name>
        <dbReference type="ChEBI" id="CHEBI:30616"/>
    </ligand>
</feature>
<evidence type="ECO:0000256" key="7">
    <source>
        <dbReference type="RuleBase" id="RU003331"/>
    </source>
</evidence>
<keyword evidence="4 5" id="KW-0418">Kinase</keyword>
<feature type="binding site" evidence="5">
    <location>
        <position position="148"/>
    </location>
    <ligand>
        <name>Zn(2+)</name>
        <dbReference type="ChEBI" id="CHEBI:29105"/>
        <note>structural</note>
    </ligand>
</feature>
<dbReference type="EMBL" id="CP002696">
    <property type="protein sequence ID" value="AEE16171.1"/>
    <property type="molecule type" value="Genomic_DNA"/>
</dbReference>
<dbReference type="GO" id="GO:0005737">
    <property type="term" value="C:cytoplasm"/>
    <property type="evidence" value="ECO:0007669"/>
    <property type="project" value="UniProtKB-SubCell"/>
</dbReference>
<dbReference type="STRING" id="906968.Trebr_0729"/>
<evidence type="ECO:0000313" key="10">
    <source>
        <dbReference type="Proteomes" id="UP000006546"/>
    </source>
</evidence>
<dbReference type="UniPathway" id="UPA00588">
    <property type="reaction ID" value="UER00649"/>
</dbReference>
<sequence>MKFIFLGPPGAGKGTLAAKVAESYNIPHISTGEIFRAAIKAQTPLGKKVQAIIDAGSLVSDDITIELVRERLSQPDAQKGFILDGFPRTIPQAEALEGIVPVNAVVNFDIADKEVVERLSGRRVCRNCGQNYHVKFMPPAHEGICDSCKAELYIRDDDKIEAITHRLEVYREQTAPLIDFYRNKKVLTDIDARPLTSAILKEFEAKFPKN</sequence>
<feature type="binding site" evidence="5">
    <location>
        <position position="31"/>
    </location>
    <ligand>
        <name>AMP</name>
        <dbReference type="ChEBI" id="CHEBI:456215"/>
    </ligand>
</feature>
<comment type="pathway">
    <text evidence="5">Purine metabolism; AMP biosynthesis via salvage pathway; AMP from ADP: step 1/1.</text>
</comment>
<comment type="domain">
    <text evidence="5">Consists of three domains, a large central CORE domain and two small peripheral domains, NMPbind and LID, which undergo movements during catalysis. The LID domain closes over the site of phosphoryl transfer upon ATP binding. Assembling and dissambling the active center during each catalytic cycle provides an effective means to prevent ATP hydrolysis. Some bacteria have evolved a zinc-coordinating structure that stabilizes the LID domain.</text>
</comment>
<feature type="region of interest" description="LID" evidence="5">
    <location>
        <begin position="121"/>
        <end position="158"/>
    </location>
</feature>
<dbReference type="NCBIfam" id="TIGR01351">
    <property type="entry name" value="adk"/>
    <property type="match status" value="1"/>
</dbReference>
<evidence type="ECO:0000259" key="8">
    <source>
        <dbReference type="Pfam" id="PF05191"/>
    </source>
</evidence>
<keyword evidence="5" id="KW-0479">Metal-binding</keyword>
<feature type="binding site" evidence="5">
    <location>
        <position position="125"/>
    </location>
    <ligand>
        <name>Zn(2+)</name>
        <dbReference type="ChEBI" id="CHEBI:29105"/>
        <note>structural</note>
    </ligand>
</feature>
<comment type="catalytic activity">
    <reaction evidence="5 7">
        <text>AMP + ATP = 2 ADP</text>
        <dbReference type="Rhea" id="RHEA:12973"/>
        <dbReference type="ChEBI" id="CHEBI:30616"/>
        <dbReference type="ChEBI" id="CHEBI:456215"/>
        <dbReference type="ChEBI" id="CHEBI:456216"/>
        <dbReference type="EC" id="2.7.4.3"/>
    </reaction>
</comment>
<feature type="domain" description="Adenylate kinase active site lid" evidence="8">
    <location>
        <begin position="122"/>
        <end position="157"/>
    </location>
</feature>
<dbReference type="PROSITE" id="PS00113">
    <property type="entry name" value="ADENYLATE_KINASE"/>
    <property type="match status" value="1"/>
</dbReference>
<dbReference type="GO" id="GO:0005524">
    <property type="term" value="F:ATP binding"/>
    <property type="evidence" value="ECO:0007669"/>
    <property type="project" value="UniProtKB-UniRule"/>
</dbReference>
<dbReference type="GO" id="GO:0008270">
    <property type="term" value="F:zinc ion binding"/>
    <property type="evidence" value="ECO:0007669"/>
    <property type="project" value="UniProtKB-UniRule"/>
</dbReference>
<keyword evidence="10" id="KW-1185">Reference proteome</keyword>
<comment type="caution">
    <text evidence="5">Lacks conserved residue(s) required for the propagation of feature annotation.</text>
</comment>
<evidence type="ECO:0000313" key="9">
    <source>
        <dbReference type="EMBL" id="AEE16171.1"/>
    </source>
</evidence>
<feature type="binding site" evidence="5">
    <location>
        <position position="155"/>
    </location>
    <ligand>
        <name>AMP</name>
        <dbReference type="ChEBI" id="CHEBI:456215"/>
    </ligand>
</feature>
<evidence type="ECO:0000256" key="6">
    <source>
        <dbReference type="RuleBase" id="RU003330"/>
    </source>
</evidence>
<dbReference type="InterPro" id="IPR007862">
    <property type="entry name" value="Adenylate_kinase_lid-dom"/>
</dbReference>
<comment type="similarity">
    <text evidence="5 6">Belongs to the adenylate kinase family.</text>
</comment>
<dbReference type="GO" id="GO:0044209">
    <property type="term" value="P:AMP salvage"/>
    <property type="evidence" value="ECO:0007669"/>
    <property type="project" value="UniProtKB-UniRule"/>
</dbReference>
<dbReference type="InterPro" id="IPR006259">
    <property type="entry name" value="Adenyl_kin_sub"/>
</dbReference>
<accession>F4LID0</accession>
<dbReference type="GO" id="GO:0004017">
    <property type="term" value="F:AMP kinase activity"/>
    <property type="evidence" value="ECO:0007669"/>
    <property type="project" value="UniProtKB-UniRule"/>
</dbReference>
<dbReference type="NCBIfam" id="NF001381">
    <property type="entry name" value="PRK00279.1-3"/>
    <property type="match status" value="1"/>
</dbReference>
<feature type="region of interest" description="NMP" evidence="5">
    <location>
        <begin position="30"/>
        <end position="59"/>
    </location>
</feature>
<comment type="subcellular location">
    <subcellularLocation>
        <location evidence="5 7">Cytoplasm</location>
    </subcellularLocation>
</comment>
<dbReference type="EC" id="2.7.4.3" evidence="5 7"/>
<name>F4LID0_TREBD</name>
<keyword evidence="5" id="KW-0963">Cytoplasm</keyword>
<dbReference type="Pfam" id="PF05191">
    <property type="entry name" value="ADK_lid"/>
    <property type="match status" value="1"/>
</dbReference>
<keyword evidence="1 5" id="KW-0808">Transferase</keyword>
<evidence type="ECO:0000256" key="1">
    <source>
        <dbReference type="ARBA" id="ARBA00022679"/>
    </source>
</evidence>
<feature type="binding site" evidence="5">
    <location>
        <position position="36"/>
    </location>
    <ligand>
        <name>AMP</name>
        <dbReference type="ChEBI" id="CHEBI:456215"/>
    </ligand>
</feature>
<feature type="binding site" evidence="5">
    <location>
        <begin position="85"/>
        <end position="88"/>
    </location>
    <ligand>
        <name>AMP</name>
        <dbReference type="ChEBI" id="CHEBI:456215"/>
    </ligand>
</feature>
<dbReference type="OrthoDB" id="9805030at2"/>